<protein>
    <submittedName>
        <fullName evidence="3">Glycosyltransferase family 2 protein</fullName>
    </submittedName>
</protein>
<dbReference type="SUPFAM" id="SSF53448">
    <property type="entry name" value="Nucleotide-diphospho-sugar transferases"/>
    <property type="match status" value="1"/>
</dbReference>
<feature type="compositionally biased region" description="Basic and acidic residues" evidence="1">
    <location>
        <begin position="360"/>
        <end position="372"/>
    </location>
</feature>
<dbReference type="RefSeq" id="WP_118922190.1">
    <property type="nucleotide sequence ID" value="NZ_QXGH01000009.1"/>
</dbReference>
<dbReference type="InterPro" id="IPR029044">
    <property type="entry name" value="Nucleotide-diphossugar_trans"/>
</dbReference>
<sequence>MSDVAVVLVSHDGASWLPAVLDGIRAQTAPIAGVLAVDTGSKDGSADLIESALSADPALPVGVLRESGRTSYPQAVALATAALQEHGLDPEWVWLLHDDSNPAPDALEQLLAAAFARPEADFLGPKLREWPSLKRLLEVGVTVSATGRRETGLERGEYDQGQHDRVREVLAVNSAGLLVRRTALEELGGFDEHLPMFGNDIDLGWRAAAAGRTTLVVPKAVVFHAEAAHRGIRRTPLTGRHTHYQERRAALFTLLANCRGRALPFQAVRLALGSVLRMLGFLVVRSVGEALDELAAVVSVYSRPGPLLEARRQRRQRQSAPPDHDRVTRLLAPWWLPYRHGLDLVSDLAAAASNQAADVAERRRAAAAERDPSPPVARHKTDDDEDFEDTGLVARFLTDPVAVALAVAALAFVIGARDAFGAVSGGALSPVPDGAGDWWALHYESWHPIGFGSAVPAPPYVLPLALAATLLGTVTTMTVLLVAAAPLALWGAWRFLRVIGRLISRYGAPRWLLLWGATSYALVPLVAGAWGGGRWGVVVAAAVLPWLAHAALGFAEPEAARRWRAAWRTGFLLTLLTAVAPVTWWLCAVLGAVVVATSAVVVRSAIRDRSVWGPPATALGVPAVLLAPWWLPAVWEGAGGGLFLDVGRWPTAPTDGLDVLVGRFGELGAPWWLGLVLPVLALLALVPRPTRIGVVLCWLVAAVAAVVAVPLGLTTVDVYGAATQQPGLGPVLLVVHGAWITAALLGAMALTERSPSPVVLPRVAQAATAVVGLVAAAVPVAGLVWFAGWGGDELQSHPESGIPVYMSQQAQKAPEYGILVVRGSVADGLTYQVERGDGPTLGEDEIAALTDEDADATTLVGDLATAPAPEAVDALTERGIRYVVQPAPADGAVATRLDATAGLERASAEDPTTRAWQVLREPEPTSAEGPRSWARILLLVLQAVAIPVVVVLGLPTMRRSRPRSME</sequence>
<evidence type="ECO:0000313" key="4">
    <source>
        <dbReference type="Proteomes" id="UP000283644"/>
    </source>
</evidence>
<keyword evidence="4" id="KW-1185">Reference proteome</keyword>
<dbReference type="Pfam" id="PF13641">
    <property type="entry name" value="Glyco_tranf_2_3"/>
    <property type="match status" value="1"/>
</dbReference>
<dbReference type="Gene3D" id="3.90.550.10">
    <property type="entry name" value="Spore Coat Polysaccharide Biosynthesis Protein SpsA, Chain A"/>
    <property type="match status" value="1"/>
</dbReference>
<reference evidence="3 4" key="1">
    <citation type="submission" date="2018-09" db="EMBL/GenBank/DDBJ databases">
        <title>Genome sequencing of Nocardioides immobilis CCTCC AB 2017083 for comparison to Nocardioides silvaticus.</title>
        <authorList>
            <person name="Li C."/>
            <person name="Wang G."/>
        </authorList>
    </citation>
    <scope>NUCLEOTIDE SEQUENCE [LARGE SCALE GENOMIC DNA]</scope>
    <source>
        <strain evidence="3 4">CCTCC AB 2017083</strain>
    </source>
</reference>
<feature type="transmembrane region" description="Helical" evidence="2">
    <location>
        <begin position="460"/>
        <end position="490"/>
    </location>
</feature>
<dbReference type="InterPro" id="IPR050834">
    <property type="entry name" value="Glycosyltransf_2"/>
</dbReference>
<dbReference type="OrthoDB" id="3734530at2"/>
<dbReference type="AlphaFoldDB" id="A0A417Y8B2"/>
<proteinExistence type="predicted"/>
<dbReference type="GO" id="GO:0016740">
    <property type="term" value="F:transferase activity"/>
    <property type="evidence" value="ECO:0007669"/>
    <property type="project" value="UniProtKB-KW"/>
</dbReference>
<dbReference type="PANTHER" id="PTHR43685">
    <property type="entry name" value="GLYCOSYLTRANSFERASE"/>
    <property type="match status" value="1"/>
</dbReference>
<keyword evidence="3" id="KW-0808">Transferase</keyword>
<feature type="transmembrane region" description="Helical" evidence="2">
    <location>
        <begin position="511"/>
        <end position="529"/>
    </location>
</feature>
<keyword evidence="2" id="KW-0472">Membrane</keyword>
<evidence type="ECO:0000256" key="2">
    <source>
        <dbReference type="SAM" id="Phobius"/>
    </source>
</evidence>
<name>A0A417Y8B2_9ACTN</name>
<dbReference type="PANTHER" id="PTHR43685:SF3">
    <property type="entry name" value="SLR2126 PROTEIN"/>
    <property type="match status" value="1"/>
</dbReference>
<feature type="transmembrane region" description="Helical" evidence="2">
    <location>
        <begin position="693"/>
        <end position="713"/>
    </location>
</feature>
<feature type="transmembrane region" description="Helical" evidence="2">
    <location>
        <begin position="733"/>
        <end position="751"/>
    </location>
</feature>
<keyword evidence="2" id="KW-1133">Transmembrane helix</keyword>
<evidence type="ECO:0000256" key="1">
    <source>
        <dbReference type="SAM" id="MobiDB-lite"/>
    </source>
</evidence>
<organism evidence="3 4">
    <name type="scientific">Nocardioides immobilis</name>
    <dbReference type="NCBI Taxonomy" id="2049295"/>
    <lineage>
        <taxon>Bacteria</taxon>
        <taxon>Bacillati</taxon>
        <taxon>Actinomycetota</taxon>
        <taxon>Actinomycetes</taxon>
        <taxon>Propionibacteriales</taxon>
        <taxon>Nocardioidaceae</taxon>
        <taxon>Nocardioides</taxon>
    </lineage>
</organism>
<feature type="transmembrane region" description="Helical" evidence="2">
    <location>
        <begin position="618"/>
        <end position="635"/>
    </location>
</feature>
<feature type="transmembrane region" description="Helical" evidence="2">
    <location>
        <begin position="763"/>
        <end position="787"/>
    </location>
</feature>
<dbReference type="EMBL" id="QXGH01000009">
    <property type="protein sequence ID" value="RHW28696.1"/>
    <property type="molecule type" value="Genomic_DNA"/>
</dbReference>
<evidence type="ECO:0000313" key="3">
    <source>
        <dbReference type="EMBL" id="RHW28696.1"/>
    </source>
</evidence>
<feature type="transmembrane region" description="Helical" evidence="2">
    <location>
        <begin position="588"/>
        <end position="606"/>
    </location>
</feature>
<keyword evidence="2" id="KW-0812">Transmembrane</keyword>
<feature type="transmembrane region" description="Helical" evidence="2">
    <location>
        <begin position="669"/>
        <end position="686"/>
    </location>
</feature>
<feature type="region of interest" description="Disordered" evidence="1">
    <location>
        <begin position="360"/>
        <end position="385"/>
    </location>
</feature>
<comment type="caution">
    <text evidence="3">The sequence shown here is derived from an EMBL/GenBank/DDBJ whole genome shotgun (WGS) entry which is preliminary data.</text>
</comment>
<accession>A0A417Y8B2</accession>
<dbReference type="Proteomes" id="UP000283644">
    <property type="component" value="Unassembled WGS sequence"/>
</dbReference>
<feature type="transmembrane region" description="Helical" evidence="2">
    <location>
        <begin position="933"/>
        <end position="954"/>
    </location>
</feature>
<gene>
    <name evidence="3" type="ORF">D0Z08_02255</name>
</gene>